<dbReference type="AlphaFoldDB" id="A0A1H5ENX7"/>
<keyword evidence="2" id="KW-1185">Reference proteome</keyword>
<dbReference type="PROSITE" id="PS51257">
    <property type="entry name" value="PROKAR_LIPOPROTEIN"/>
    <property type="match status" value="1"/>
</dbReference>
<protein>
    <submittedName>
        <fullName evidence="1">Uncharacterized protein</fullName>
    </submittedName>
</protein>
<evidence type="ECO:0000313" key="2">
    <source>
        <dbReference type="Proteomes" id="UP000183561"/>
    </source>
</evidence>
<accession>A0A1H5ENX7</accession>
<proteinExistence type="predicted"/>
<dbReference type="EMBL" id="FNSV01000006">
    <property type="protein sequence ID" value="SED92770.1"/>
    <property type="molecule type" value="Genomic_DNA"/>
</dbReference>
<dbReference type="RefSeq" id="WP_072950323.1">
    <property type="nucleotide sequence ID" value="NZ_FNSV01000006.1"/>
</dbReference>
<name>A0A1H5ENX7_9NOCA</name>
<evidence type="ECO:0000313" key="1">
    <source>
        <dbReference type="EMBL" id="SED92770.1"/>
    </source>
</evidence>
<gene>
    <name evidence="1" type="ORF">SAMN04490239_9306</name>
</gene>
<dbReference type="OrthoDB" id="4465715at2"/>
<reference evidence="2" key="1">
    <citation type="submission" date="2016-10" db="EMBL/GenBank/DDBJ databases">
        <authorList>
            <person name="Varghese N."/>
            <person name="Submissions S."/>
        </authorList>
    </citation>
    <scope>NUCLEOTIDE SEQUENCE [LARGE SCALE GENOMIC DNA]</scope>
    <source>
        <strain evidence="2">DSM 44498</strain>
    </source>
</reference>
<sequence>MSVHHIRRSTAATAVAVGALAALTACRGDDGRAAASVSASQSGTVVTDSSDDLGSIIIGWGEQHSDNEITTPKPEDVTARCFGNGDDLAVEISAPHGWNIRTSHPSQVLTVENTDQGLSGDIDTTNVYLDGLRSVDWSQPDQLDIAATAAAPQDWNSPYGTGRVYLSVHIDCTQ</sequence>
<organism evidence="1 2">
    <name type="scientific">Rhodococcus koreensis</name>
    <dbReference type="NCBI Taxonomy" id="99653"/>
    <lineage>
        <taxon>Bacteria</taxon>
        <taxon>Bacillati</taxon>
        <taxon>Actinomycetota</taxon>
        <taxon>Actinomycetes</taxon>
        <taxon>Mycobacteriales</taxon>
        <taxon>Nocardiaceae</taxon>
        <taxon>Rhodococcus</taxon>
    </lineage>
</organism>
<dbReference type="Proteomes" id="UP000183561">
    <property type="component" value="Unassembled WGS sequence"/>
</dbReference>